<keyword evidence="4 16" id="KW-0812">Transmembrane</keyword>
<evidence type="ECO:0000256" key="16">
    <source>
        <dbReference type="SAM" id="Phobius"/>
    </source>
</evidence>
<dbReference type="InterPro" id="IPR023299">
    <property type="entry name" value="ATPase_P-typ_cyto_dom_N"/>
</dbReference>
<dbReference type="PANTHER" id="PTHR43520">
    <property type="entry name" value="ATP7, ISOFORM B"/>
    <property type="match status" value="1"/>
</dbReference>
<evidence type="ECO:0000256" key="9">
    <source>
        <dbReference type="ARBA" id="ARBA00022840"/>
    </source>
</evidence>
<evidence type="ECO:0000256" key="13">
    <source>
        <dbReference type="ARBA" id="ARBA00023008"/>
    </source>
</evidence>
<reference evidence="18 19" key="1">
    <citation type="journal article" date="2011" name="J. Bacteriol.">
        <title>Complete genome sequence of Methanosaeta concilii, a specialist in aceticlastic methanogenesis.</title>
        <authorList>
            <person name="Barber R.D."/>
            <person name="Zhang L."/>
            <person name="Harnack M."/>
            <person name="Olson M.V."/>
            <person name="Kaul R."/>
            <person name="Ingram-Smith C."/>
            <person name="Smith K.S."/>
        </authorList>
    </citation>
    <scope>NUCLEOTIDE SEQUENCE [LARGE SCALE GENOMIC DNA]</scope>
    <source>
        <strain evidence="19">ATCC 5969 / DSM 3671 / JCM 10134 / NBRC 103675 / OCM 69 / GP-6</strain>
    </source>
</reference>
<dbReference type="InterPro" id="IPR018303">
    <property type="entry name" value="ATPase_P-typ_P_site"/>
</dbReference>
<feature type="transmembrane region" description="Helical" evidence="16">
    <location>
        <begin position="238"/>
        <end position="258"/>
    </location>
</feature>
<dbReference type="EC" id="3.6.3.4" evidence="18"/>
<dbReference type="PROSITE" id="PS50846">
    <property type="entry name" value="HMA_2"/>
    <property type="match status" value="2"/>
</dbReference>
<dbReference type="HOGENOM" id="CLU_001771_0_3_2"/>
<dbReference type="RefSeq" id="WP_013718006.1">
    <property type="nucleotide sequence ID" value="NC_015416.1"/>
</dbReference>
<evidence type="ECO:0000256" key="4">
    <source>
        <dbReference type="ARBA" id="ARBA00022692"/>
    </source>
</evidence>
<dbReference type="InterPro" id="IPR023298">
    <property type="entry name" value="ATPase_P-typ_TM_dom_sf"/>
</dbReference>
<evidence type="ECO:0000256" key="8">
    <source>
        <dbReference type="ARBA" id="ARBA00022796"/>
    </source>
</evidence>
<dbReference type="AlphaFoldDB" id="F4BTA5"/>
<protein>
    <submittedName>
        <fullName evidence="18">Copper-translocating P-type ATPase</fullName>
        <ecNumber evidence="18">3.6.3.4</ecNumber>
    </submittedName>
</protein>
<evidence type="ECO:0000313" key="18">
    <source>
        <dbReference type="EMBL" id="AEB66944.1"/>
    </source>
</evidence>
<evidence type="ECO:0000256" key="7">
    <source>
        <dbReference type="ARBA" id="ARBA00022741"/>
    </source>
</evidence>
<gene>
    <name evidence="18" type="ordered locus">MCON_0018</name>
</gene>
<evidence type="ECO:0000256" key="14">
    <source>
        <dbReference type="ARBA" id="ARBA00023065"/>
    </source>
</evidence>
<dbReference type="SFLD" id="SFLDS00003">
    <property type="entry name" value="Haloacid_Dehalogenase"/>
    <property type="match status" value="1"/>
</dbReference>
<dbReference type="SUPFAM" id="SSF55008">
    <property type="entry name" value="HMA, heavy metal-associated domain"/>
    <property type="match status" value="2"/>
</dbReference>
<dbReference type="GeneID" id="10459834"/>
<keyword evidence="18" id="KW-0378">Hydrolase</keyword>
<keyword evidence="6" id="KW-0677">Repeat</keyword>
<dbReference type="GO" id="GO:0055070">
    <property type="term" value="P:copper ion homeostasis"/>
    <property type="evidence" value="ECO:0007669"/>
    <property type="project" value="TreeGrafter"/>
</dbReference>
<evidence type="ECO:0000256" key="3">
    <source>
        <dbReference type="ARBA" id="ARBA00022448"/>
    </source>
</evidence>
<dbReference type="GO" id="GO:0005524">
    <property type="term" value="F:ATP binding"/>
    <property type="evidence" value="ECO:0007669"/>
    <property type="project" value="UniProtKB-KW"/>
</dbReference>
<dbReference type="NCBIfam" id="TIGR01511">
    <property type="entry name" value="ATPase-IB1_Cu"/>
    <property type="match status" value="1"/>
</dbReference>
<dbReference type="PROSITE" id="PS01047">
    <property type="entry name" value="HMA_1"/>
    <property type="match status" value="1"/>
</dbReference>
<dbReference type="Gene3D" id="3.40.1110.10">
    <property type="entry name" value="Calcium-transporting ATPase, cytoplasmic domain N"/>
    <property type="match status" value="1"/>
</dbReference>
<proteinExistence type="inferred from homology"/>
<dbReference type="SUPFAM" id="SSF81665">
    <property type="entry name" value="Calcium ATPase, transmembrane domain M"/>
    <property type="match status" value="1"/>
</dbReference>
<dbReference type="PANTHER" id="PTHR43520:SF8">
    <property type="entry name" value="P-TYPE CU(+) TRANSPORTER"/>
    <property type="match status" value="1"/>
</dbReference>
<keyword evidence="11" id="KW-1278">Translocase</keyword>
<dbReference type="GO" id="GO:0016020">
    <property type="term" value="C:membrane"/>
    <property type="evidence" value="ECO:0007669"/>
    <property type="project" value="InterPro"/>
</dbReference>
<dbReference type="InterPro" id="IPR006121">
    <property type="entry name" value="HMA_dom"/>
</dbReference>
<evidence type="ECO:0000256" key="15">
    <source>
        <dbReference type="ARBA" id="ARBA00023136"/>
    </source>
</evidence>
<feature type="transmembrane region" description="Helical" evidence="16">
    <location>
        <begin position="168"/>
        <end position="186"/>
    </location>
</feature>
<dbReference type="Gene3D" id="3.30.70.100">
    <property type="match status" value="2"/>
</dbReference>
<keyword evidence="10" id="KW-0460">Magnesium</keyword>
<keyword evidence="12 16" id="KW-1133">Transmembrane helix</keyword>
<dbReference type="Pfam" id="PF00702">
    <property type="entry name" value="Hydrolase"/>
    <property type="match status" value="1"/>
</dbReference>
<evidence type="ECO:0000313" key="19">
    <source>
        <dbReference type="Proteomes" id="UP000007807"/>
    </source>
</evidence>
<dbReference type="Pfam" id="PF00403">
    <property type="entry name" value="HMA"/>
    <property type="match status" value="2"/>
</dbReference>
<dbReference type="PRINTS" id="PR00119">
    <property type="entry name" value="CATATPASE"/>
</dbReference>
<dbReference type="InterPro" id="IPR027256">
    <property type="entry name" value="P-typ_ATPase_IB"/>
</dbReference>
<feature type="transmembrane region" description="Helical" evidence="16">
    <location>
        <begin position="444"/>
        <end position="466"/>
    </location>
</feature>
<dbReference type="InParanoid" id="F4BTA5"/>
<evidence type="ECO:0000256" key="11">
    <source>
        <dbReference type="ARBA" id="ARBA00022967"/>
    </source>
</evidence>
<name>F4BTA5_METSG</name>
<dbReference type="PROSITE" id="PS00154">
    <property type="entry name" value="ATPASE_E1_E2"/>
    <property type="match status" value="1"/>
</dbReference>
<dbReference type="FunFam" id="3.30.70.100:FF:000005">
    <property type="entry name" value="Copper-exporting P-type ATPase A"/>
    <property type="match status" value="2"/>
</dbReference>
<dbReference type="KEGG" id="mcj:MCON_0018"/>
<dbReference type="InterPro" id="IPR017969">
    <property type="entry name" value="Heavy-metal-associated_CS"/>
</dbReference>
<evidence type="ECO:0000256" key="10">
    <source>
        <dbReference type="ARBA" id="ARBA00022842"/>
    </source>
</evidence>
<feature type="transmembrane region" description="Helical" evidence="16">
    <location>
        <begin position="417"/>
        <end position="438"/>
    </location>
</feature>
<dbReference type="NCBIfam" id="TIGR00003">
    <property type="entry name" value="copper ion binding protein"/>
    <property type="match status" value="2"/>
</dbReference>
<feature type="transmembrane region" description="Helical" evidence="16">
    <location>
        <begin position="198"/>
        <end position="217"/>
    </location>
</feature>
<dbReference type="InterPro" id="IPR036412">
    <property type="entry name" value="HAD-like_sf"/>
</dbReference>
<dbReference type="InterPro" id="IPR044492">
    <property type="entry name" value="P_typ_ATPase_HD_dom"/>
</dbReference>
<feature type="domain" description="HMA" evidence="17">
    <location>
        <begin position="5"/>
        <end position="71"/>
    </location>
</feature>
<feature type="transmembrane region" description="Helical" evidence="16">
    <location>
        <begin position="264"/>
        <end position="283"/>
    </location>
</feature>
<dbReference type="NCBIfam" id="TIGR01525">
    <property type="entry name" value="ATPase-IB_hvy"/>
    <property type="match status" value="1"/>
</dbReference>
<dbReference type="GO" id="GO:0005507">
    <property type="term" value="F:copper ion binding"/>
    <property type="evidence" value="ECO:0007669"/>
    <property type="project" value="InterPro"/>
</dbReference>
<dbReference type="NCBIfam" id="TIGR01494">
    <property type="entry name" value="ATPase_P-type"/>
    <property type="match status" value="1"/>
</dbReference>
<dbReference type="Gene3D" id="2.70.150.10">
    <property type="entry name" value="Calcium-transporting ATPase, cytoplasmic transduction domain A"/>
    <property type="match status" value="1"/>
</dbReference>
<feature type="domain" description="HMA" evidence="17">
    <location>
        <begin position="73"/>
        <end position="139"/>
    </location>
</feature>
<dbReference type="InterPro" id="IPR059000">
    <property type="entry name" value="ATPase_P-type_domA"/>
</dbReference>
<evidence type="ECO:0000259" key="17">
    <source>
        <dbReference type="PROSITE" id="PS50846"/>
    </source>
</evidence>
<sequence>MAEERIAELKVEGMMCAACTSAIEKALQNLDGVSWVRVNLGGETATAKYDPSKIKLVDIEKAIRDLGYDVIDQQTVLKIGGMACAMCVGAIEAALRKLDGVVDVQVNLAAEKARVTYNPGMVGLEDMKKAIIESGYQFIGVAGEETEEAAEKERELREKDLSDKKRRIIIGFAASILLMAMMYIPLHRIIPSGISTAVPNLMSLLMLVVSLPVFVYVSHPIFKAATRALRNRTLDMDVMYGMGIGVAYASSILGTFGIVLTPDFMFYETAVMLATFLTLGRYLEANAKGRTSEAIRKLVGLQPRQATVLRDGRQIEVAAVEVMVDDLVLVRPGEKVPADGLVVEGESYVDESMITGEPVPAFKAAGEKVVGGTMNKNGSLTFKATRVGKDTVLAGIIALVQEAQGSRPAMQRIADRIVAYFIPTILAIAAAAFVYWYFVAHNTLLFSLTALISVLVVACPCALGLASPTAITVGIGRGAELGILVKSGEALEAAEKLDVVAFDKTGTLTIGRPDVVDLFAWEMDERKLLRLAASAEKPSEHPLAEAVVRRAKEDGFDLLPAEQFEAFPGKGVVARIAGMSVAAGNRILFDEMDIAMPDGLLQKAIGYEEEGKTAMLVAVDGKASGVLAISDRLKDSSAYAVEELKKMNLEVVMITGDNPRSAARVAEKIGIQKTLSEVLPEEKAHEVRRLKEAGSRVGFVGDGINDAPALAEADVGIAIGSGTDVAIETGDIVLMKDDLLDAVAAIQLSRKVISRIKLNIFWAFAYNALLVPVAAGALYPLYGITFRPELAGLAMALSSVTVVTLSLLLKRYIPPATKKKAIRITGTGG</sequence>
<feature type="transmembrane region" description="Helical" evidence="16">
    <location>
        <begin position="790"/>
        <end position="809"/>
    </location>
</feature>
<evidence type="ECO:0000256" key="6">
    <source>
        <dbReference type="ARBA" id="ARBA00022737"/>
    </source>
</evidence>
<evidence type="ECO:0000256" key="5">
    <source>
        <dbReference type="ARBA" id="ARBA00022723"/>
    </source>
</evidence>
<dbReference type="Proteomes" id="UP000007807">
    <property type="component" value="Chromosome"/>
</dbReference>
<dbReference type="OrthoDB" id="8588at2157"/>
<dbReference type="InterPro" id="IPR036163">
    <property type="entry name" value="HMA_dom_sf"/>
</dbReference>
<keyword evidence="14" id="KW-0406">Ion transport</keyword>
<dbReference type="PRINTS" id="PR00942">
    <property type="entry name" value="CUATPASEI"/>
</dbReference>
<dbReference type="STRING" id="990316.MCON_0018"/>
<dbReference type="Pfam" id="PF00122">
    <property type="entry name" value="E1-E2_ATPase"/>
    <property type="match status" value="1"/>
</dbReference>
<feature type="transmembrane region" description="Helical" evidence="16">
    <location>
        <begin position="760"/>
        <end position="784"/>
    </location>
</feature>
<dbReference type="CDD" id="cd00371">
    <property type="entry name" value="HMA"/>
    <property type="match status" value="2"/>
</dbReference>
<dbReference type="GO" id="GO:0016887">
    <property type="term" value="F:ATP hydrolysis activity"/>
    <property type="evidence" value="ECO:0007669"/>
    <property type="project" value="InterPro"/>
</dbReference>
<dbReference type="InterPro" id="IPR023214">
    <property type="entry name" value="HAD_sf"/>
</dbReference>
<keyword evidence="13" id="KW-0186">Copper</keyword>
<evidence type="ECO:0000256" key="2">
    <source>
        <dbReference type="ARBA" id="ARBA00006024"/>
    </source>
</evidence>
<keyword evidence="15 16" id="KW-0472">Membrane</keyword>
<keyword evidence="19" id="KW-1185">Reference proteome</keyword>
<keyword evidence="5" id="KW-0479">Metal-binding</keyword>
<dbReference type="SFLD" id="SFLDG00002">
    <property type="entry name" value="C1.7:_P-type_atpase_like"/>
    <property type="match status" value="1"/>
</dbReference>
<comment type="similarity">
    <text evidence="2">Belongs to the cation transport ATPase (P-type) (TC 3.A.3) family. Type IB subfamily.</text>
</comment>
<accession>F4BTA5</accession>
<dbReference type="SFLD" id="SFLDF00027">
    <property type="entry name" value="p-type_atpase"/>
    <property type="match status" value="1"/>
</dbReference>
<keyword evidence="3" id="KW-0813">Transport</keyword>
<dbReference type="CDD" id="cd02094">
    <property type="entry name" value="P-type_ATPase_Cu-like"/>
    <property type="match status" value="1"/>
</dbReference>
<dbReference type="SUPFAM" id="SSF56784">
    <property type="entry name" value="HAD-like"/>
    <property type="match status" value="1"/>
</dbReference>
<keyword evidence="9" id="KW-0067">ATP-binding</keyword>
<dbReference type="SUPFAM" id="SSF81653">
    <property type="entry name" value="Calcium ATPase, transduction domain A"/>
    <property type="match status" value="1"/>
</dbReference>
<dbReference type="PRINTS" id="PR00943">
    <property type="entry name" value="CUATPASE"/>
</dbReference>
<organism evidence="18 19">
    <name type="scientific">Methanothrix soehngenii (strain ATCC 5969 / DSM 3671 / JCM 10134 / NBRC 103675 / OCM 69 / GP-6)</name>
    <name type="common">Methanosaeta concilii</name>
    <dbReference type="NCBI Taxonomy" id="990316"/>
    <lineage>
        <taxon>Archaea</taxon>
        <taxon>Methanobacteriati</taxon>
        <taxon>Methanobacteriota</taxon>
        <taxon>Stenosarchaea group</taxon>
        <taxon>Methanomicrobia</taxon>
        <taxon>Methanotrichales</taxon>
        <taxon>Methanotrichaceae</taxon>
        <taxon>Methanothrix</taxon>
    </lineage>
</organism>
<dbReference type="Gene3D" id="3.40.50.1000">
    <property type="entry name" value="HAD superfamily/HAD-like"/>
    <property type="match status" value="1"/>
</dbReference>
<keyword evidence="7" id="KW-0547">Nucleotide-binding</keyword>
<evidence type="ECO:0000256" key="12">
    <source>
        <dbReference type="ARBA" id="ARBA00022989"/>
    </source>
</evidence>
<dbReference type="InterPro" id="IPR001757">
    <property type="entry name" value="P_typ_ATPase"/>
</dbReference>
<dbReference type="InterPro" id="IPR008250">
    <property type="entry name" value="ATPase_P-typ_transduc_dom_A_sf"/>
</dbReference>
<dbReference type="EMBL" id="CP002565">
    <property type="protein sequence ID" value="AEB66944.1"/>
    <property type="molecule type" value="Genomic_DNA"/>
</dbReference>
<keyword evidence="8" id="KW-0187">Copper transport</keyword>
<dbReference type="GO" id="GO:0043682">
    <property type="term" value="F:P-type divalent copper transporter activity"/>
    <property type="evidence" value="ECO:0007669"/>
    <property type="project" value="TreeGrafter"/>
</dbReference>
<dbReference type="GO" id="GO:0012505">
    <property type="term" value="C:endomembrane system"/>
    <property type="evidence" value="ECO:0007669"/>
    <property type="project" value="UniProtKB-SubCell"/>
</dbReference>
<evidence type="ECO:0000256" key="1">
    <source>
        <dbReference type="ARBA" id="ARBA00004127"/>
    </source>
</evidence>
<dbReference type="InterPro" id="IPR006122">
    <property type="entry name" value="HMA_Cu_ion-bd"/>
</dbReference>
<dbReference type="FunFam" id="2.70.150.10:FF:000002">
    <property type="entry name" value="Copper-transporting ATPase 1, putative"/>
    <property type="match status" value="1"/>
</dbReference>
<comment type="subcellular location">
    <subcellularLocation>
        <location evidence="1">Endomembrane system</location>
        <topology evidence="1">Multi-pass membrane protein</topology>
    </subcellularLocation>
</comment>